<keyword evidence="3" id="KW-0326">Glycosidase</keyword>
<evidence type="ECO:0000259" key="8">
    <source>
        <dbReference type="Pfam" id="PF18565"/>
    </source>
</evidence>
<dbReference type="InterPro" id="IPR006101">
    <property type="entry name" value="Glyco_hydro_2"/>
</dbReference>
<dbReference type="InterPro" id="IPR036156">
    <property type="entry name" value="Beta-gal/glucu_dom_sf"/>
</dbReference>
<evidence type="ECO:0000256" key="2">
    <source>
        <dbReference type="ARBA" id="ARBA00022801"/>
    </source>
</evidence>
<comment type="similarity">
    <text evidence="1">Belongs to the glycosyl hydrolase 2 family.</text>
</comment>
<accession>D5EY52</accession>
<dbReference type="Pfam" id="PF18565">
    <property type="entry name" value="Glyco_hydro2_C5"/>
    <property type="match status" value="1"/>
</dbReference>
<dbReference type="InterPro" id="IPR040605">
    <property type="entry name" value="Glyco_hydro2_dom5"/>
</dbReference>
<keyword evidence="10" id="KW-1185">Reference proteome</keyword>
<evidence type="ECO:0000313" key="9">
    <source>
        <dbReference type="EMBL" id="ADE82375.1"/>
    </source>
</evidence>
<evidence type="ECO:0000256" key="3">
    <source>
        <dbReference type="ARBA" id="ARBA00023295"/>
    </source>
</evidence>
<dbReference type="InterPro" id="IPR008979">
    <property type="entry name" value="Galactose-bd-like_sf"/>
</dbReference>
<dbReference type="Gene3D" id="3.20.20.80">
    <property type="entry name" value="Glycosidases"/>
    <property type="match status" value="1"/>
</dbReference>
<dbReference type="Pfam" id="PF00703">
    <property type="entry name" value="Glyco_hydro_2"/>
    <property type="match status" value="1"/>
</dbReference>
<dbReference type="InterPro" id="IPR017853">
    <property type="entry name" value="GH"/>
</dbReference>
<dbReference type="InterPro" id="IPR048230">
    <property type="entry name" value="GalA-like"/>
</dbReference>
<feature type="domain" description="DUF4982" evidence="7">
    <location>
        <begin position="652"/>
        <end position="707"/>
    </location>
</feature>
<evidence type="ECO:0000256" key="1">
    <source>
        <dbReference type="ARBA" id="ARBA00007401"/>
    </source>
</evidence>
<dbReference type="STRING" id="264731.PRU_2769"/>
<dbReference type="EMBL" id="CP002006">
    <property type="protein sequence ID" value="ADE82375.1"/>
    <property type="molecule type" value="Genomic_DNA"/>
</dbReference>
<name>D5EY52_XYLR2</name>
<dbReference type="Pfam" id="PF16355">
    <property type="entry name" value="DUF4982"/>
    <property type="match status" value="1"/>
</dbReference>
<feature type="domain" description="Glycoside hydrolase family 2" evidence="8">
    <location>
        <begin position="724"/>
        <end position="828"/>
    </location>
</feature>
<dbReference type="InterPro" id="IPR006103">
    <property type="entry name" value="Glyco_hydro_2_cat"/>
</dbReference>
<dbReference type="Gene3D" id="2.60.40.10">
    <property type="entry name" value="Immunoglobulins"/>
    <property type="match status" value="3"/>
</dbReference>
<dbReference type="eggNOG" id="COG3250">
    <property type="taxonomic scope" value="Bacteria"/>
</dbReference>
<dbReference type="GO" id="GO:0004553">
    <property type="term" value="F:hydrolase activity, hydrolyzing O-glycosyl compounds"/>
    <property type="evidence" value="ECO:0007669"/>
    <property type="project" value="InterPro"/>
</dbReference>
<sequence>MRKIILYFARFALSLQKNNYKQQTMKLKTMIVAAIGCLLTANLNAQSVRETIRLDKGWRFALGNAADPQKDFGCGTEYFNYLTKANSIHNEGPYAQKFVEDNRWHEVQLPHDWVTTLPYAAEASHSHGYKTVGYKYPETSVGWYRKTIHIPNEDLGKRLMLRFDGIFRNARVWFNGFYMGIEPSGYATQTYDITPYIKYGDDNLICVRADATLEEGWFYEGAGIYRDVWLEKAAQVSVAPFGTFVYAELQQPYNEAVVHVKTEVTNSSLKTQLYEVEQRILDAEGREVAHVSGFTYPILAKETRTTDHRIKISNPHLWSTTEPYLYKVETTVKVDGKVTDVYETTTGLRDIQFTADRGFLLNGQPLKLKGVNLHQDHAGVGAAIPDALQAWRIKQLKAFGCNAYRASHNPMTPALLDICDREGILVIDENRLMGINDEHLRLLERMIKRDRNHPSIILWSDGNEEWGLENNIQGTRLAEAMREYTRLYDPTRPSTVANAGGTELIKGLDVKGFNYIIQNDVDNRKKANPDWKIVGTEETTGCGTRGIYFNNPDCKGRMVSMNRTMEQNYENIIERGWKFYDERPWAAGLFYWTGFDYRGEPNPLSYPAHDSEFGILDYCGFWKDEAYYLKAWWTDEPTLHLLPHWNLQGHEGEEIELWAYSNCDEVELIVNGKKLGRQAMPKNGHLKWKATYQPGKVVAIGYKNGKRTLTQTIETTKPAYKTVLKTDRQTITADGQDLAVVTIEVQDKKGRVVPDACPMLSLRLEGDARILGVGNGDPMYAGIDHPKELNCKTFSVPAFNGRAQVLVQSTTQKTTATLTCESGGLKNGVVIIVTK</sequence>
<gene>
    <name evidence="9" type="ordered locus">PRU_2769</name>
</gene>
<dbReference type="SUPFAM" id="SSF51445">
    <property type="entry name" value="(Trans)glycosidases"/>
    <property type="match status" value="1"/>
</dbReference>
<dbReference type="InterPro" id="IPR051913">
    <property type="entry name" value="GH2_Domain-Containing"/>
</dbReference>
<dbReference type="Proteomes" id="UP000000927">
    <property type="component" value="Chromosome"/>
</dbReference>
<protein>
    <submittedName>
        <fullName evidence="9">Glycosyl hydrolase, family 2</fullName>
    </submittedName>
</protein>
<dbReference type="PRINTS" id="PR00132">
    <property type="entry name" value="GLHYDRLASE2"/>
</dbReference>
<reference evidence="9 10" key="1">
    <citation type="journal article" date="2010" name="Microb. Ecol.">
        <title>Comparative genome analysis of Prevotella ruminicola and Prevotella bryantii: insights into their environmental niche.</title>
        <authorList>
            <consortium name="North American Consortium for Rumen Bacteria"/>
            <person name="Purushe J."/>
            <person name="Fouts D.E."/>
            <person name="Morrison M."/>
            <person name="White B.A."/>
            <person name="Mackie R.I."/>
            <person name="Coutinho P.M."/>
            <person name="Henrissat B."/>
            <person name="Nelson K.E."/>
        </authorList>
    </citation>
    <scope>NUCLEOTIDE SEQUENCE [LARGE SCALE GENOMIC DNA]</scope>
    <source>
        <strain evidence="10">ATCC 19189 / JCM 8958 / 23</strain>
    </source>
</reference>
<keyword evidence="2 9" id="KW-0378">Hydrolase</keyword>
<dbReference type="KEGG" id="pru:PRU_2769"/>
<dbReference type="PROSITE" id="PS00608">
    <property type="entry name" value="GLYCOSYL_HYDROL_F2_2"/>
    <property type="match status" value="1"/>
</dbReference>
<evidence type="ECO:0000259" key="7">
    <source>
        <dbReference type="Pfam" id="PF16355"/>
    </source>
</evidence>
<evidence type="ECO:0000259" key="4">
    <source>
        <dbReference type="Pfam" id="PF00703"/>
    </source>
</evidence>
<proteinExistence type="inferred from homology"/>
<dbReference type="GO" id="GO:0005975">
    <property type="term" value="P:carbohydrate metabolic process"/>
    <property type="evidence" value="ECO:0007669"/>
    <property type="project" value="InterPro"/>
</dbReference>
<dbReference type="InterPro" id="IPR006102">
    <property type="entry name" value="Ig-like_GH2"/>
</dbReference>
<evidence type="ECO:0000259" key="5">
    <source>
        <dbReference type="Pfam" id="PF02836"/>
    </source>
</evidence>
<dbReference type="PANTHER" id="PTHR42732">
    <property type="entry name" value="BETA-GALACTOSIDASE"/>
    <property type="match status" value="1"/>
</dbReference>
<dbReference type="SUPFAM" id="SSF49785">
    <property type="entry name" value="Galactose-binding domain-like"/>
    <property type="match status" value="1"/>
</dbReference>
<dbReference type="InterPro" id="IPR023232">
    <property type="entry name" value="Glyco_hydro_2_AS"/>
</dbReference>
<dbReference type="Gene3D" id="2.60.120.260">
    <property type="entry name" value="Galactose-binding domain-like"/>
    <property type="match status" value="1"/>
</dbReference>
<dbReference type="InterPro" id="IPR006104">
    <property type="entry name" value="Glyco_hydro_2_N"/>
</dbReference>
<dbReference type="InterPro" id="IPR013783">
    <property type="entry name" value="Ig-like_fold"/>
</dbReference>
<dbReference type="AlphaFoldDB" id="D5EY52"/>
<dbReference type="Pfam" id="PF02837">
    <property type="entry name" value="Glyco_hydro_2_N"/>
    <property type="match status" value="1"/>
</dbReference>
<dbReference type="SUPFAM" id="SSF49303">
    <property type="entry name" value="beta-Galactosidase/glucuronidase domain"/>
    <property type="match status" value="1"/>
</dbReference>
<dbReference type="InterPro" id="IPR032311">
    <property type="entry name" value="DUF4982"/>
</dbReference>
<dbReference type="PANTHER" id="PTHR42732:SF1">
    <property type="entry name" value="BETA-MANNOSIDASE"/>
    <property type="match status" value="1"/>
</dbReference>
<dbReference type="HOGENOM" id="CLU_006501_0_1_10"/>
<organism evidence="9 10">
    <name type="scientific">Xylanibacter ruminicola (strain ATCC 19189 / DSM 19721 / CIP 105475 / JCM 8958 / 23)</name>
    <name type="common">Prevotella ruminicola</name>
    <dbReference type="NCBI Taxonomy" id="264731"/>
    <lineage>
        <taxon>Bacteria</taxon>
        <taxon>Pseudomonadati</taxon>
        <taxon>Bacteroidota</taxon>
        <taxon>Bacteroidia</taxon>
        <taxon>Bacteroidales</taxon>
        <taxon>Prevotellaceae</taxon>
        <taxon>Xylanibacter</taxon>
    </lineage>
</organism>
<feature type="domain" description="Glycoside hydrolase family 2 immunoglobulin-like beta-sandwich" evidence="4">
    <location>
        <begin position="243"/>
        <end position="349"/>
    </location>
</feature>
<feature type="domain" description="Glycosyl hydrolases family 2 sugar binding" evidence="6">
    <location>
        <begin position="138"/>
        <end position="232"/>
    </location>
</feature>
<dbReference type="Pfam" id="PF02836">
    <property type="entry name" value="Glyco_hydro_2_C"/>
    <property type="match status" value="1"/>
</dbReference>
<dbReference type="NCBIfam" id="NF041462">
    <property type="entry name" value="GalA"/>
    <property type="match status" value="1"/>
</dbReference>
<dbReference type="CAZy" id="GH2">
    <property type="family name" value="Glycoside Hydrolase Family 2"/>
</dbReference>
<evidence type="ECO:0000259" key="6">
    <source>
        <dbReference type="Pfam" id="PF02837"/>
    </source>
</evidence>
<feature type="domain" description="Glycoside hydrolase family 2 catalytic" evidence="5">
    <location>
        <begin position="356"/>
        <end position="507"/>
    </location>
</feature>
<evidence type="ECO:0000313" key="10">
    <source>
        <dbReference type="Proteomes" id="UP000000927"/>
    </source>
</evidence>